<dbReference type="InterPro" id="IPR010994">
    <property type="entry name" value="RuvA_2-like"/>
</dbReference>
<dbReference type="NCBIfam" id="TIGR00426">
    <property type="entry name" value="competence protein ComEA helix-hairpin-helix repeat region"/>
    <property type="match status" value="1"/>
</dbReference>
<dbReference type="SMART" id="SM00278">
    <property type="entry name" value="HhH1"/>
    <property type="match status" value="2"/>
</dbReference>
<dbReference type="eggNOG" id="COG1555">
    <property type="taxonomic scope" value="Bacteria"/>
</dbReference>
<dbReference type="PANTHER" id="PTHR21180:SF32">
    <property type="entry name" value="ENDONUCLEASE_EXONUCLEASE_PHOSPHATASE FAMILY DOMAIN-CONTAINING PROTEIN 1"/>
    <property type="match status" value="1"/>
</dbReference>
<keyword evidence="1" id="KW-0812">Transmembrane</keyword>
<comment type="caution">
    <text evidence="3">The sequence shown here is derived from an EMBL/GenBank/DDBJ whole genome shotgun (WGS) entry which is preliminary data.</text>
</comment>
<protein>
    <submittedName>
        <fullName evidence="3">ComEA protein</fullName>
    </submittedName>
</protein>
<evidence type="ECO:0000313" key="4">
    <source>
        <dbReference type="Proteomes" id="UP000005147"/>
    </source>
</evidence>
<dbReference type="Gene3D" id="1.10.150.280">
    <property type="entry name" value="AF1531-like domain"/>
    <property type="match status" value="1"/>
</dbReference>
<name>K1LNY2_9LACT</name>
<proteinExistence type="predicted"/>
<dbReference type="Pfam" id="PF12836">
    <property type="entry name" value="HHH_3"/>
    <property type="match status" value="1"/>
</dbReference>
<dbReference type="STRING" id="883112.HMPREF9707_01580"/>
<dbReference type="GO" id="GO:0015628">
    <property type="term" value="P:protein secretion by the type II secretion system"/>
    <property type="evidence" value="ECO:0007669"/>
    <property type="project" value="TreeGrafter"/>
</dbReference>
<dbReference type="AlphaFoldDB" id="K1LNY2"/>
<dbReference type="Proteomes" id="UP000005147">
    <property type="component" value="Unassembled WGS sequence"/>
</dbReference>
<dbReference type="HOGENOM" id="CLU_052011_1_0_9"/>
<dbReference type="Pfam" id="PF10531">
    <property type="entry name" value="SLBB"/>
    <property type="match status" value="1"/>
</dbReference>
<dbReference type="RefSeq" id="WP_006702213.1">
    <property type="nucleotide sequence ID" value="NZ_JH932301.1"/>
</dbReference>
<dbReference type="GO" id="GO:0006281">
    <property type="term" value="P:DNA repair"/>
    <property type="evidence" value="ECO:0007669"/>
    <property type="project" value="InterPro"/>
</dbReference>
<keyword evidence="1" id="KW-0472">Membrane</keyword>
<feature type="domain" description="Helix-hairpin-helix DNA-binding motif class 1" evidence="2">
    <location>
        <begin position="189"/>
        <end position="208"/>
    </location>
</feature>
<evidence type="ECO:0000256" key="1">
    <source>
        <dbReference type="SAM" id="Phobius"/>
    </source>
</evidence>
<evidence type="ECO:0000259" key="2">
    <source>
        <dbReference type="SMART" id="SM00278"/>
    </source>
</evidence>
<dbReference type="SUPFAM" id="SSF47781">
    <property type="entry name" value="RuvA domain 2-like"/>
    <property type="match status" value="1"/>
</dbReference>
<evidence type="ECO:0000313" key="3">
    <source>
        <dbReference type="EMBL" id="EKB53827.1"/>
    </source>
</evidence>
<dbReference type="GO" id="GO:0003677">
    <property type="term" value="F:DNA binding"/>
    <property type="evidence" value="ECO:0007669"/>
    <property type="project" value="InterPro"/>
</dbReference>
<dbReference type="EMBL" id="AGZE01000037">
    <property type="protein sequence ID" value="EKB53827.1"/>
    <property type="molecule type" value="Genomic_DNA"/>
</dbReference>
<accession>K1LNY2</accession>
<keyword evidence="4" id="KW-1185">Reference proteome</keyword>
<dbReference type="PANTHER" id="PTHR21180">
    <property type="entry name" value="ENDONUCLEASE/EXONUCLEASE/PHOSPHATASE FAMILY DOMAIN-CONTAINING PROTEIN 1"/>
    <property type="match status" value="1"/>
</dbReference>
<organism evidence="3 4">
    <name type="scientific">Falseniella ignava CCUG 37419</name>
    <dbReference type="NCBI Taxonomy" id="883112"/>
    <lineage>
        <taxon>Bacteria</taxon>
        <taxon>Bacillati</taxon>
        <taxon>Bacillota</taxon>
        <taxon>Bacilli</taxon>
        <taxon>Lactobacillales</taxon>
        <taxon>Aerococcaceae</taxon>
        <taxon>Falseniella</taxon>
    </lineage>
</organism>
<dbReference type="InterPro" id="IPR019554">
    <property type="entry name" value="Soluble_ligand-bd"/>
</dbReference>
<dbReference type="PATRIC" id="fig|883112.3.peg.1578"/>
<gene>
    <name evidence="3" type="ORF">HMPREF9707_01580</name>
</gene>
<dbReference type="Gene3D" id="3.10.560.10">
    <property type="entry name" value="Outer membrane lipoprotein wza domain like"/>
    <property type="match status" value="1"/>
</dbReference>
<sequence>MQYQNYLRKYMLWIVGGIVLFIISLGVQYYNIRQTPLYFTEETSEEHLSSENTSQSEETIIYIDIKGAVNRPGLYQLSEGSRMIDAIEAAGGLTIEADDRTINLAEKLFDQQKIIVYTESEVEEQLTQGDRDNLLDRDYHLSSPSVASQKININIATVEELQTLPNIGPKKAQAIIEYRQTNGSFQSTDQIKEIKGIGEKTYEELAHLISVSP</sequence>
<feature type="transmembrane region" description="Helical" evidence="1">
    <location>
        <begin position="12"/>
        <end position="30"/>
    </location>
</feature>
<feature type="domain" description="Helix-hairpin-helix DNA-binding motif class 1" evidence="2">
    <location>
        <begin position="159"/>
        <end position="178"/>
    </location>
</feature>
<dbReference type="GO" id="GO:0015627">
    <property type="term" value="C:type II protein secretion system complex"/>
    <property type="evidence" value="ECO:0007669"/>
    <property type="project" value="TreeGrafter"/>
</dbReference>
<dbReference type="InterPro" id="IPR003583">
    <property type="entry name" value="Hlx-hairpin-Hlx_DNA-bd_motif"/>
</dbReference>
<dbReference type="InterPro" id="IPR051675">
    <property type="entry name" value="Endo/Exo/Phosphatase_dom_1"/>
</dbReference>
<dbReference type="InterPro" id="IPR004509">
    <property type="entry name" value="Competence_ComEA_HhH"/>
</dbReference>
<reference evidence="3 4" key="1">
    <citation type="submission" date="2012-07" db="EMBL/GenBank/DDBJ databases">
        <title>The Genome Sequence of Facklamia ignava CCUG 37419.</title>
        <authorList>
            <consortium name="The Broad Institute Genome Sequencing Platform"/>
            <person name="Earl A."/>
            <person name="Ward D."/>
            <person name="Feldgarden M."/>
            <person name="Gevers D."/>
            <person name="Huys G."/>
            <person name="Walker B."/>
            <person name="Young S.K."/>
            <person name="Zeng Q."/>
            <person name="Gargeya S."/>
            <person name="Fitzgerald M."/>
            <person name="Haas B."/>
            <person name="Abouelleil A."/>
            <person name="Alvarado L."/>
            <person name="Arachchi H.M."/>
            <person name="Berlin A.M."/>
            <person name="Chapman S.B."/>
            <person name="Goldberg J."/>
            <person name="Griggs A."/>
            <person name="Gujja S."/>
            <person name="Hansen M."/>
            <person name="Howarth C."/>
            <person name="Imamovic A."/>
            <person name="Larimer J."/>
            <person name="McCowen C."/>
            <person name="Montmayeur A."/>
            <person name="Murphy C."/>
            <person name="Neiman D."/>
            <person name="Pearson M."/>
            <person name="Priest M."/>
            <person name="Roberts A."/>
            <person name="Saif S."/>
            <person name="Shea T."/>
            <person name="Sisk P."/>
            <person name="Sykes S."/>
            <person name="Wortman J."/>
            <person name="Nusbaum C."/>
            <person name="Birren B."/>
        </authorList>
    </citation>
    <scope>NUCLEOTIDE SEQUENCE [LARGE SCALE GENOMIC DNA]</scope>
    <source>
        <strain evidence="3 4">CCUG 37419</strain>
    </source>
</reference>
<keyword evidence="1" id="KW-1133">Transmembrane helix</keyword>